<evidence type="ECO:0000256" key="13">
    <source>
        <dbReference type="PIRSR" id="PIRSR604809-2"/>
    </source>
</evidence>
<feature type="binding site" evidence="13">
    <location>
        <begin position="197"/>
        <end position="199"/>
    </location>
    <ligand>
        <name>ATP</name>
        <dbReference type="ChEBI" id="CHEBI:30616"/>
    </ligand>
</feature>
<evidence type="ECO:0000256" key="11">
    <source>
        <dbReference type="ARBA" id="ARBA00049436"/>
    </source>
</evidence>
<feature type="binding site" evidence="13">
    <location>
        <position position="314"/>
    </location>
    <ligand>
        <name>ATP</name>
        <dbReference type="ChEBI" id="CHEBI:30616"/>
    </ligand>
</feature>
<dbReference type="EC" id="6.3.1.2" evidence="3 18"/>
<feature type="binding site" evidence="14">
    <location>
        <position position="194"/>
    </location>
    <ligand>
        <name>Mg(2+)</name>
        <dbReference type="ChEBI" id="CHEBI:18420"/>
        <label>1</label>
    </ligand>
</feature>
<evidence type="ECO:0000256" key="8">
    <source>
        <dbReference type="ARBA" id="ARBA00022741"/>
    </source>
</evidence>
<feature type="domain" description="GS catalytic" evidence="20">
    <location>
        <begin position="108"/>
        <end position="442"/>
    </location>
</feature>
<feature type="domain" description="GS beta-grasp" evidence="19">
    <location>
        <begin position="16"/>
        <end position="101"/>
    </location>
</feature>
<comment type="catalytic activity">
    <reaction evidence="11 18">
        <text>L-glutamate + NH4(+) + ATP = L-glutamine + ADP + phosphate + H(+)</text>
        <dbReference type="Rhea" id="RHEA:16169"/>
        <dbReference type="ChEBI" id="CHEBI:15378"/>
        <dbReference type="ChEBI" id="CHEBI:28938"/>
        <dbReference type="ChEBI" id="CHEBI:29985"/>
        <dbReference type="ChEBI" id="CHEBI:30616"/>
        <dbReference type="ChEBI" id="CHEBI:43474"/>
        <dbReference type="ChEBI" id="CHEBI:58359"/>
        <dbReference type="ChEBI" id="CHEBI:456216"/>
        <dbReference type="EC" id="6.3.1.2"/>
    </reaction>
</comment>
<feature type="binding site" evidence="14">
    <location>
        <position position="131"/>
    </location>
    <ligand>
        <name>Mg(2+)</name>
        <dbReference type="ChEBI" id="CHEBI:18420"/>
        <label>1</label>
    </ligand>
</feature>
<comment type="subcellular location">
    <subcellularLocation>
        <location evidence="1 17">Cytoplasm</location>
    </subcellularLocation>
</comment>
<evidence type="ECO:0000313" key="22">
    <source>
        <dbReference type="Proteomes" id="UP000570823"/>
    </source>
</evidence>
<dbReference type="InterPro" id="IPR036651">
    <property type="entry name" value="Gln_synt_N_sf"/>
</dbReference>
<dbReference type="Pfam" id="PF03951">
    <property type="entry name" value="Gln-synt_N"/>
    <property type="match status" value="1"/>
</dbReference>
<dbReference type="PANTHER" id="PTHR43785">
    <property type="entry name" value="GAMMA-GLUTAMYLPUTRESCINE SYNTHETASE"/>
    <property type="match status" value="1"/>
</dbReference>
<evidence type="ECO:0000256" key="17">
    <source>
        <dbReference type="RuleBase" id="RU000385"/>
    </source>
</evidence>
<dbReference type="GO" id="GO:0046872">
    <property type="term" value="F:metal ion binding"/>
    <property type="evidence" value="ECO:0007669"/>
    <property type="project" value="UniProtKB-KW"/>
</dbReference>
<dbReference type="Gene3D" id="3.30.590.10">
    <property type="entry name" value="Glutamine synthetase/guanido kinase, catalytic domain"/>
    <property type="match status" value="1"/>
</dbReference>
<dbReference type="InterPro" id="IPR027303">
    <property type="entry name" value="Gln_synth_gly_rich_site"/>
</dbReference>
<feature type="binding site" evidence="12">
    <location>
        <position position="314"/>
    </location>
    <ligand>
        <name>L-glutamate</name>
        <dbReference type="ChEBI" id="CHEBI:29985"/>
    </ligand>
</feature>
<evidence type="ECO:0000256" key="18">
    <source>
        <dbReference type="RuleBase" id="RU004356"/>
    </source>
</evidence>
<reference evidence="21 22" key="1">
    <citation type="submission" date="2020-06" db="EMBL/GenBank/DDBJ databases">
        <title>Methanofollis fontis sp. nov., a methanogen isolated from marine sediments near a cold seep at Four-Way Closure Ridge offshore southwestern Taiwan.</title>
        <authorList>
            <person name="Chen S.-C."/>
            <person name="Teng N.-H."/>
            <person name="Lin Y.-S."/>
            <person name="Lai M.-C."/>
            <person name="Chen H.-H."/>
            <person name="Wang C.-C."/>
        </authorList>
    </citation>
    <scope>NUCLEOTIDE SEQUENCE [LARGE SCALE GENOMIC DNA]</scope>
    <source>
        <strain evidence="21 22">DSM 2702</strain>
    </source>
</reference>
<dbReference type="FunFam" id="3.30.590.10:FF:000003">
    <property type="entry name" value="Glutamine synthetase 2"/>
    <property type="match status" value="1"/>
</dbReference>
<feature type="binding site" evidence="13">
    <location>
        <position position="182"/>
    </location>
    <ligand>
        <name>ATP</name>
        <dbReference type="ChEBI" id="CHEBI:30616"/>
    </ligand>
</feature>
<keyword evidence="22" id="KW-1185">Reference proteome</keyword>
<feature type="binding site" evidence="14">
    <location>
        <position position="243"/>
    </location>
    <ligand>
        <name>Mg(2+)</name>
        <dbReference type="ChEBI" id="CHEBI:18420"/>
        <label>1</label>
    </ligand>
</feature>
<evidence type="ECO:0000256" key="6">
    <source>
        <dbReference type="ARBA" id="ARBA00022598"/>
    </source>
</evidence>
<sequence>MSADAVAAMLERIKADNVKFIRLQFSDLTGHPKNVAIPHIQAEKALTDGIGFDGSSIEGFARIEESDMVLKPDISTYTLLPWRKGDAKVARFICDVYLPNGKPLEGDPRFALKKVVAEAASMGYTFNTGPELEFFLFKMCDGKPTTQYQDVGGYFDLAPTDLAEDVRRDIVLALIEMGFEIEASHHEVAESQHEIDFKYGSALQTADNVVTFKFATKTIALLNGLHASFMAKPVYGINGSGMHTNCSLFKDGKNAFYDPDAPLQLSETALFFIGGVLKHIRAITRVANPTINSYKRLVPGYEAPVYISWSASNRTALCRVPAPRGNSTRVEIRSPDPTCNPYLTFAAVLAAGLDGVKNRITPPPSADRNIFKLNAAERKAAGIDTLPGSLYESNAALMEDELICNALGPHIIENLNTIAEMEWDAFRTMVHPWELDQYLSKY</sequence>
<evidence type="ECO:0000256" key="9">
    <source>
        <dbReference type="ARBA" id="ARBA00022840"/>
    </source>
</evidence>
<evidence type="ECO:0000256" key="2">
    <source>
        <dbReference type="ARBA" id="ARBA00009897"/>
    </source>
</evidence>
<feature type="binding site" evidence="14">
    <location>
        <position position="331"/>
    </location>
    <ligand>
        <name>Mg(2+)</name>
        <dbReference type="ChEBI" id="CHEBI:18420"/>
        <label>1</label>
    </ligand>
</feature>
<accession>A0A7K4HQ01</accession>
<evidence type="ECO:0000256" key="14">
    <source>
        <dbReference type="PIRSR" id="PIRSR604809-3"/>
    </source>
</evidence>
<dbReference type="GO" id="GO:0005737">
    <property type="term" value="C:cytoplasm"/>
    <property type="evidence" value="ECO:0007669"/>
    <property type="project" value="UniProtKB-SubCell"/>
</dbReference>
<dbReference type="SMART" id="SM01230">
    <property type="entry name" value="Gln-synt_C"/>
    <property type="match status" value="1"/>
</dbReference>
<feature type="binding site" evidence="14">
    <location>
        <position position="187"/>
    </location>
    <ligand>
        <name>Mg(2+)</name>
        <dbReference type="ChEBI" id="CHEBI:18420"/>
        <label>1</label>
    </ligand>
</feature>
<dbReference type="PANTHER" id="PTHR43785:SF12">
    <property type="entry name" value="TYPE-1 GLUTAMINE SYNTHETASE 2"/>
    <property type="match status" value="1"/>
</dbReference>
<dbReference type="InterPro" id="IPR004809">
    <property type="entry name" value="Gln_synth_I"/>
</dbReference>
<dbReference type="InterPro" id="IPR008146">
    <property type="entry name" value="Gln_synth_cat_dom"/>
</dbReference>
<dbReference type="PROSITE" id="PS51987">
    <property type="entry name" value="GS_CATALYTIC"/>
    <property type="match status" value="1"/>
</dbReference>
<evidence type="ECO:0000256" key="7">
    <source>
        <dbReference type="ARBA" id="ARBA00022723"/>
    </source>
</evidence>
<protein>
    <recommendedName>
        <fullName evidence="4 18">Glutamine synthetase</fullName>
        <ecNumber evidence="3 18">6.3.1.2</ecNumber>
    </recommendedName>
</protein>
<keyword evidence="6 18" id="KW-0436">Ligase</keyword>
<evidence type="ECO:0000256" key="16">
    <source>
        <dbReference type="RuleBase" id="RU000384"/>
    </source>
</evidence>
<dbReference type="Gene3D" id="3.10.20.70">
    <property type="entry name" value="Glutamine synthetase, N-terminal domain"/>
    <property type="match status" value="1"/>
</dbReference>
<evidence type="ECO:0000256" key="1">
    <source>
        <dbReference type="ARBA" id="ARBA00004496"/>
    </source>
</evidence>
<comment type="caution">
    <text evidence="21">The sequence shown here is derived from an EMBL/GenBank/DDBJ whole genome shotgun (WGS) entry which is preliminary data.</text>
</comment>
<evidence type="ECO:0000256" key="15">
    <source>
        <dbReference type="PROSITE-ProRule" id="PRU01330"/>
    </source>
</evidence>
<dbReference type="RefSeq" id="WP_176788943.1">
    <property type="nucleotide sequence ID" value="NZ_JABXWR010000001.1"/>
</dbReference>
<evidence type="ECO:0000256" key="5">
    <source>
        <dbReference type="ARBA" id="ARBA00022490"/>
    </source>
</evidence>
<dbReference type="InterPro" id="IPR027302">
    <property type="entry name" value="Gln_synth_N_conserv_site"/>
</dbReference>
<evidence type="ECO:0000313" key="21">
    <source>
        <dbReference type="EMBL" id="NVO67344.1"/>
    </source>
</evidence>
<feature type="binding site" evidence="12">
    <location>
        <position position="302"/>
    </location>
    <ligand>
        <name>L-glutamate</name>
        <dbReference type="ChEBI" id="CHEBI:29985"/>
    </ligand>
</feature>
<name>A0A7K4HQ01_9EURY</name>
<evidence type="ECO:0000256" key="3">
    <source>
        <dbReference type="ARBA" id="ARBA00012937"/>
    </source>
</evidence>
<dbReference type="GO" id="GO:0006542">
    <property type="term" value="P:glutamine biosynthetic process"/>
    <property type="evidence" value="ECO:0007669"/>
    <property type="project" value="InterPro"/>
</dbReference>
<feature type="binding site" evidence="12">
    <location>
        <begin position="238"/>
        <end position="239"/>
    </location>
    <ligand>
        <name>L-glutamate</name>
        <dbReference type="ChEBI" id="CHEBI:29985"/>
    </ligand>
</feature>
<organism evidence="21 22">
    <name type="scientific">Methanofollis tationis</name>
    <dbReference type="NCBI Taxonomy" id="81417"/>
    <lineage>
        <taxon>Archaea</taxon>
        <taxon>Methanobacteriati</taxon>
        <taxon>Methanobacteriota</taxon>
        <taxon>Stenosarchaea group</taxon>
        <taxon>Methanomicrobia</taxon>
        <taxon>Methanomicrobiales</taxon>
        <taxon>Methanomicrobiaceae</taxon>
        <taxon>Methanofollis</taxon>
    </lineage>
</organism>
<dbReference type="Pfam" id="PF00120">
    <property type="entry name" value="Gln-synt_C"/>
    <property type="match status" value="1"/>
</dbReference>
<dbReference type="NCBIfam" id="TIGR00653">
    <property type="entry name" value="GlnA"/>
    <property type="match status" value="1"/>
</dbReference>
<dbReference type="OrthoDB" id="36124at2157"/>
<comment type="cofactor">
    <cofactor evidence="14">
        <name>Mg(2+)</name>
        <dbReference type="ChEBI" id="CHEBI:18420"/>
    </cofactor>
    <text evidence="14">Binds 2 Mg(2+) ions per subunit.</text>
</comment>
<evidence type="ECO:0000256" key="4">
    <source>
        <dbReference type="ARBA" id="ARBA00021364"/>
    </source>
</evidence>
<feature type="binding site" evidence="12">
    <location>
        <position position="296"/>
    </location>
    <ligand>
        <name>L-glutamate</name>
        <dbReference type="ChEBI" id="CHEBI:29985"/>
    </ligand>
</feature>
<evidence type="ECO:0000256" key="10">
    <source>
        <dbReference type="ARBA" id="ARBA00022842"/>
    </source>
</evidence>
<dbReference type="PROSITE" id="PS00180">
    <property type="entry name" value="GLNA_1"/>
    <property type="match status" value="1"/>
</dbReference>
<keyword evidence="7 14" id="KW-0479">Metal-binding</keyword>
<proteinExistence type="inferred from homology"/>
<dbReference type="SUPFAM" id="SSF54368">
    <property type="entry name" value="Glutamine synthetase, N-terminal domain"/>
    <property type="match status" value="1"/>
</dbReference>
<dbReference type="InterPro" id="IPR014746">
    <property type="entry name" value="Gln_synth/guanido_kin_cat_dom"/>
</dbReference>
<dbReference type="PROSITE" id="PS00181">
    <property type="entry name" value="GLNA_ATP"/>
    <property type="match status" value="1"/>
</dbReference>
<dbReference type="InterPro" id="IPR008147">
    <property type="entry name" value="Gln_synt_N"/>
</dbReference>
<keyword evidence="9 13" id="KW-0067">ATP-binding</keyword>
<evidence type="ECO:0000256" key="12">
    <source>
        <dbReference type="PIRSR" id="PIRSR604809-1"/>
    </source>
</evidence>
<dbReference type="AlphaFoldDB" id="A0A7K4HQ01"/>
<keyword evidence="10 14" id="KW-0460">Magnesium</keyword>
<keyword evidence="8 13" id="KW-0547">Nucleotide-binding</keyword>
<dbReference type="SUPFAM" id="SSF55931">
    <property type="entry name" value="Glutamine synthetase/guanido kinase"/>
    <property type="match status" value="1"/>
</dbReference>
<dbReference type="Proteomes" id="UP000570823">
    <property type="component" value="Unassembled WGS sequence"/>
</dbReference>
<dbReference type="GO" id="GO:0004356">
    <property type="term" value="F:glutamine synthetase activity"/>
    <property type="evidence" value="ECO:0007669"/>
    <property type="project" value="UniProtKB-EC"/>
</dbReference>
<evidence type="ECO:0000259" key="20">
    <source>
        <dbReference type="PROSITE" id="PS51987"/>
    </source>
</evidence>
<comment type="similarity">
    <text evidence="2 15 16">Belongs to the glutamine synthetase family.</text>
</comment>
<gene>
    <name evidence="21" type="primary">glnA</name>
    <name evidence="21" type="ORF">HWN36_08510</name>
</gene>
<keyword evidence="5 17" id="KW-0963">Cytoplasm</keyword>
<dbReference type="EMBL" id="JABXWR010000001">
    <property type="protein sequence ID" value="NVO67344.1"/>
    <property type="molecule type" value="Genomic_DNA"/>
</dbReference>
<dbReference type="GO" id="GO:0005524">
    <property type="term" value="F:ATP binding"/>
    <property type="evidence" value="ECO:0007669"/>
    <property type="project" value="UniProtKB-KW"/>
</dbReference>
<feature type="binding site" evidence="12">
    <location>
        <position position="333"/>
    </location>
    <ligand>
        <name>L-glutamate</name>
        <dbReference type="ChEBI" id="CHEBI:29985"/>
    </ligand>
</feature>
<feature type="binding site" evidence="14">
    <location>
        <position position="133"/>
    </location>
    <ligand>
        <name>Mg(2+)</name>
        <dbReference type="ChEBI" id="CHEBI:18420"/>
        <label>1</label>
    </ligand>
</feature>
<dbReference type="PROSITE" id="PS51986">
    <property type="entry name" value="GS_BETA_GRASP"/>
    <property type="match status" value="1"/>
</dbReference>
<evidence type="ECO:0000259" key="19">
    <source>
        <dbReference type="PROSITE" id="PS51986"/>
    </source>
</evidence>